<evidence type="ECO:0000313" key="2">
    <source>
        <dbReference type="Proteomes" id="UP001153331"/>
    </source>
</evidence>
<protein>
    <submittedName>
        <fullName evidence="1">Uncharacterized protein</fullName>
    </submittedName>
</protein>
<dbReference type="EMBL" id="JAPHNI010000097">
    <property type="protein sequence ID" value="KAJ8116372.1"/>
    <property type="molecule type" value="Genomic_DNA"/>
</dbReference>
<evidence type="ECO:0000313" key="1">
    <source>
        <dbReference type="EMBL" id="KAJ8116372.1"/>
    </source>
</evidence>
<reference evidence="1" key="1">
    <citation type="submission" date="2022-11" db="EMBL/GenBank/DDBJ databases">
        <title>Genome Sequence of Boeremia exigua.</title>
        <authorList>
            <person name="Buettner E."/>
        </authorList>
    </citation>
    <scope>NUCLEOTIDE SEQUENCE</scope>
    <source>
        <strain evidence="1">CU02</strain>
    </source>
</reference>
<organism evidence="1 2">
    <name type="scientific">Boeremia exigua</name>
    <dbReference type="NCBI Taxonomy" id="749465"/>
    <lineage>
        <taxon>Eukaryota</taxon>
        <taxon>Fungi</taxon>
        <taxon>Dikarya</taxon>
        <taxon>Ascomycota</taxon>
        <taxon>Pezizomycotina</taxon>
        <taxon>Dothideomycetes</taxon>
        <taxon>Pleosporomycetidae</taxon>
        <taxon>Pleosporales</taxon>
        <taxon>Pleosporineae</taxon>
        <taxon>Didymellaceae</taxon>
        <taxon>Boeremia</taxon>
    </lineage>
</organism>
<proteinExistence type="predicted"/>
<dbReference type="Proteomes" id="UP001153331">
    <property type="component" value="Unassembled WGS sequence"/>
</dbReference>
<gene>
    <name evidence="1" type="ORF">OPT61_g2186</name>
</gene>
<name>A0ACC2IMM4_9PLEO</name>
<comment type="caution">
    <text evidence="1">The sequence shown here is derived from an EMBL/GenBank/DDBJ whole genome shotgun (WGS) entry which is preliminary data.</text>
</comment>
<keyword evidence="2" id="KW-1185">Reference proteome</keyword>
<sequence length="626" mass="67799">MFGHFGADLAVTRFGSGMDVSCADGAGAVRRDCCGDSEAEAATASTATGNGVQQQASKPNAARAACLSALSYSRFIIVDVGEPFCEHVVGVLFAPAKASGLSGAEACSDSAPCKTRCDVETCAPPVPPRPWPAGSLDSLQTPSRPRPSAAAPSACPAVQRPSVECCLALPLRPDPNSAPRQAPPDILPAGLLPPPRPPPSMLSPTKVAGLSAYIPHRVRRKWRATKSRIHSRQSVTSSIASLETSWSPSDTIKALRTHPWSIYDAQYLFLAIIAIFSLSVSEAPGPFAKTFAATALLCGVLIPATRQFLLPLLPTLTWLFLFNSCKYVSPEYRPAIWVRVLPALENILYGANLSNIISANQHTVLDVLAWFPYGLVHYVSPVIVCGCMFIWGPPGTLPTFARAFGYMNITAVLIQMVFPCSPPWYENTYGLAPANYSIHGDAAGLKAMDKILGFDMYTSAFQASPVVFGAFPSLHSGWATLETLFMGHVFPRLFPVYVFYTMWLWWSTMYLQHHYAVDLVAGSLLAGICFFFGRANFLPRVQPDKEFRWDYDYVELGDPQDGTGYSMLDIYEEFQPQSDSDDWASGSSSSFSTGGRSPMGAHSPTDDSQSLWDGDTVASDTEPSKH</sequence>
<accession>A0ACC2IMM4</accession>